<reference evidence="2" key="1">
    <citation type="journal article" date="2018" name="BMC Genomics">
        <title>Genomic insights into host adaptation between the wheat stripe rust pathogen (Puccinia striiformis f. sp. tritici) and the barley stripe rust pathogen (Puccinia striiformis f. sp. hordei).</title>
        <authorList>
            <person name="Xia C."/>
            <person name="Wang M."/>
            <person name="Yin C."/>
            <person name="Cornejo O.E."/>
            <person name="Hulbert S.H."/>
            <person name="Chen X."/>
        </authorList>
    </citation>
    <scope>NUCLEOTIDE SEQUENCE [LARGE SCALE GENOMIC DNA]</scope>
    <source>
        <strain evidence="2">93-210</strain>
    </source>
</reference>
<dbReference type="Proteomes" id="UP001060170">
    <property type="component" value="Chromosome 7"/>
</dbReference>
<sequence>MGLLQAEKILDYVCDPLSKFLQNDNPQVRKTAVIGVAKLYDLKPSLALKTGFVDQLKEMVADSDPMVSTNLSIISHPHIDHSKHYVYVITHSAIANDPSEGVFILDSAVNLKLLVALGEYTKWGGIALLEQICERVVPQFQQANVNVVLAAIKGHPTVQYMSYGQRNTIVDLDIVPQLHIVWWLVYIQHTRLLLDIGSRPVEIIIPSHVFNPARLP</sequence>
<comment type="caution">
    <text evidence="1">The sequence shown here is derived from an EMBL/GenBank/DDBJ whole genome shotgun (WGS) entry which is preliminary data.</text>
</comment>
<protein>
    <submittedName>
        <fullName evidence="1">Uncharacterized protein</fullName>
    </submittedName>
</protein>
<organism evidence="1 2">
    <name type="scientific">Puccinia striiformis f. sp. tritici</name>
    <dbReference type="NCBI Taxonomy" id="168172"/>
    <lineage>
        <taxon>Eukaryota</taxon>
        <taxon>Fungi</taxon>
        <taxon>Dikarya</taxon>
        <taxon>Basidiomycota</taxon>
        <taxon>Pucciniomycotina</taxon>
        <taxon>Pucciniomycetes</taxon>
        <taxon>Pucciniales</taxon>
        <taxon>Pucciniaceae</taxon>
        <taxon>Puccinia</taxon>
    </lineage>
</organism>
<keyword evidence="2" id="KW-1185">Reference proteome</keyword>
<name>A0ACC0EDD9_9BASI</name>
<evidence type="ECO:0000313" key="2">
    <source>
        <dbReference type="Proteomes" id="UP001060170"/>
    </source>
</evidence>
<reference evidence="2" key="2">
    <citation type="journal article" date="2018" name="Mol. Plant Microbe Interact.">
        <title>Genome sequence resources for the wheat stripe rust pathogen (Puccinia striiformis f. sp. tritici) and the barley stripe rust pathogen (Puccinia striiformis f. sp. hordei).</title>
        <authorList>
            <person name="Xia C."/>
            <person name="Wang M."/>
            <person name="Yin C."/>
            <person name="Cornejo O.E."/>
            <person name="Hulbert S.H."/>
            <person name="Chen X."/>
        </authorList>
    </citation>
    <scope>NUCLEOTIDE SEQUENCE [LARGE SCALE GENOMIC DNA]</scope>
    <source>
        <strain evidence="2">93-210</strain>
    </source>
</reference>
<proteinExistence type="predicted"/>
<gene>
    <name evidence="1" type="ORF">MJO28_007020</name>
</gene>
<evidence type="ECO:0000313" key="1">
    <source>
        <dbReference type="EMBL" id="KAI7951336.1"/>
    </source>
</evidence>
<accession>A0ACC0EDD9</accession>
<dbReference type="EMBL" id="CM045871">
    <property type="protein sequence ID" value="KAI7951336.1"/>
    <property type="molecule type" value="Genomic_DNA"/>
</dbReference>
<reference evidence="1 2" key="3">
    <citation type="journal article" date="2022" name="Microbiol. Spectr.">
        <title>Folding features and dynamics of 3D genome architecture in plant fungal pathogens.</title>
        <authorList>
            <person name="Xia C."/>
        </authorList>
    </citation>
    <scope>NUCLEOTIDE SEQUENCE [LARGE SCALE GENOMIC DNA]</scope>
    <source>
        <strain evidence="1 2">93-210</strain>
    </source>
</reference>